<proteinExistence type="predicted"/>
<sequence length="344" mass="39433">MMKTLLCRNVEKDSMADVLQPFVKRSVVEDVFSSKALDALLDNEVDSLEKSSSISRLADAQFDTSKIKYVTPASQSGYTKTLESVLKRKNQTTEIISLPENSYKGTLKRKLSKEINKKGSYPSLKRTFNLPKVRKCLDKQHNTQTFKQHKNYQDEYKRHSHEEKANRLNISPKIQLKTNNSLKKVNKILQKQSGSGSDKHTGTTLFHQKAKSIPQKMKCQEQFIQPVTATQAQFSLSALHILSRWNQLIKDNSSISTVSTDKDSLGLPDFSQQVLGFRHLRKRKQLSLAETPVQKIHTTATSSLRKPVVGIIKDLVKPIKWKICNHHFERISRTFSRCCRRYCK</sequence>
<dbReference type="Ensembl" id="ENSCSAVT00000017958.1">
    <property type="protein sequence ID" value="ENSCSAVP00000017764.1"/>
    <property type="gene ID" value="ENSCSAVG00000010456.1"/>
</dbReference>
<accession>H2ZJJ8</accession>
<evidence type="ECO:0000313" key="1">
    <source>
        <dbReference type="Ensembl" id="ENSCSAVP00000017764.1"/>
    </source>
</evidence>
<dbReference type="InParanoid" id="H2ZJJ8"/>
<organism evidence="1 2">
    <name type="scientific">Ciona savignyi</name>
    <name type="common">Pacific transparent sea squirt</name>
    <dbReference type="NCBI Taxonomy" id="51511"/>
    <lineage>
        <taxon>Eukaryota</taxon>
        <taxon>Metazoa</taxon>
        <taxon>Chordata</taxon>
        <taxon>Tunicata</taxon>
        <taxon>Ascidiacea</taxon>
        <taxon>Phlebobranchia</taxon>
        <taxon>Cionidae</taxon>
        <taxon>Ciona</taxon>
    </lineage>
</organism>
<reference evidence="1" key="2">
    <citation type="submission" date="2025-08" db="UniProtKB">
        <authorList>
            <consortium name="Ensembl"/>
        </authorList>
    </citation>
    <scope>IDENTIFICATION</scope>
</reference>
<protein>
    <submittedName>
        <fullName evidence="1">Uncharacterized protein</fullName>
    </submittedName>
</protein>
<dbReference type="HOGENOM" id="CLU_806443_0_0_1"/>
<dbReference type="GeneTree" id="ENSGT00660000097448"/>
<dbReference type="Proteomes" id="UP000007875">
    <property type="component" value="Unassembled WGS sequence"/>
</dbReference>
<reference evidence="1" key="3">
    <citation type="submission" date="2025-09" db="UniProtKB">
        <authorList>
            <consortium name="Ensembl"/>
        </authorList>
    </citation>
    <scope>IDENTIFICATION</scope>
</reference>
<name>H2ZJJ8_CIOSA</name>
<evidence type="ECO:0000313" key="2">
    <source>
        <dbReference type="Proteomes" id="UP000007875"/>
    </source>
</evidence>
<reference evidence="2" key="1">
    <citation type="submission" date="2003-08" db="EMBL/GenBank/DDBJ databases">
        <authorList>
            <person name="Birren B."/>
            <person name="Nusbaum C."/>
            <person name="Abebe A."/>
            <person name="Abouelleil A."/>
            <person name="Adekoya E."/>
            <person name="Ait-zahra M."/>
            <person name="Allen N."/>
            <person name="Allen T."/>
            <person name="An P."/>
            <person name="Anderson M."/>
            <person name="Anderson S."/>
            <person name="Arachchi H."/>
            <person name="Armbruster J."/>
            <person name="Bachantsang P."/>
            <person name="Baldwin J."/>
            <person name="Barry A."/>
            <person name="Bayul T."/>
            <person name="Blitshsteyn B."/>
            <person name="Bloom T."/>
            <person name="Blye J."/>
            <person name="Boguslavskiy L."/>
            <person name="Borowsky M."/>
            <person name="Boukhgalter B."/>
            <person name="Brunache A."/>
            <person name="Butler J."/>
            <person name="Calixte N."/>
            <person name="Calvo S."/>
            <person name="Camarata J."/>
            <person name="Campo K."/>
            <person name="Chang J."/>
            <person name="Cheshatsang Y."/>
            <person name="Citroen M."/>
            <person name="Collymore A."/>
            <person name="Considine T."/>
            <person name="Cook A."/>
            <person name="Cooke P."/>
            <person name="Corum B."/>
            <person name="Cuomo C."/>
            <person name="David R."/>
            <person name="Dawoe T."/>
            <person name="Degray S."/>
            <person name="Dodge S."/>
            <person name="Dooley K."/>
            <person name="Dorje P."/>
            <person name="Dorjee K."/>
            <person name="Dorris L."/>
            <person name="Duffey N."/>
            <person name="Dupes A."/>
            <person name="Elkins T."/>
            <person name="Engels R."/>
            <person name="Erickson J."/>
            <person name="Farina A."/>
            <person name="Faro S."/>
            <person name="Ferreira P."/>
            <person name="Fischer H."/>
            <person name="Fitzgerald M."/>
            <person name="Foley K."/>
            <person name="Gage D."/>
            <person name="Galagan J."/>
            <person name="Gearin G."/>
            <person name="Gnerre S."/>
            <person name="Gnirke A."/>
            <person name="Goyette A."/>
            <person name="Graham J."/>
            <person name="Grandbois E."/>
            <person name="Gyaltsen K."/>
            <person name="Hafez N."/>
            <person name="Hagopian D."/>
            <person name="Hagos B."/>
            <person name="Hall J."/>
            <person name="Hatcher B."/>
            <person name="Heller A."/>
            <person name="Higgins H."/>
            <person name="Honan T."/>
            <person name="Horn A."/>
            <person name="Houde N."/>
            <person name="Hughes L."/>
            <person name="Hulme W."/>
            <person name="Husby E."/>
            <person name="Iliev I."/>
            <person name="Jaffe D."/>
            <person name="Jones C."/>
            <person name="Kamal M."/>
            <person name="Kamat A."/>
            <person name="Kamvysselis M."/>
            <person name="Karlsson E."/>
            <person name="Kells C."/>
            <person name="Kieu A."/>
            <person name="Kisner P."/>
            <person name="Kodira C."/>
            <person name="Kulbokas E."/>
            <person name="Labutti K."/>
            <person name="Lama D."/>
            <person name="Landers T."/>
            <person name="Leger J."/>
            <person name="Levine S."/>
            <person name="Lewis D."/>
            <person name="Lewis T."/>
            <person name="Lindblad-toh K."/>
            <person name="Liu X."/>
            <person name="Lokyitsang T."/>
            <person name="Lokyitsang Y."/>
            <person name="Lucien O."/>
            <person name="Lui A."/>
            <person name="Ma L.J."/>
            <person name="Mabbitt R."/>
            <person name="Macdonald J."/>
            <person name="Maclean C."/>
            <person name="Major J."/>
            <person name="Manning J."/>
            <person name="Marabella R."/>
            <person name="Maru K."/>
            <person name="Matthews C."/>
            <person name="Mauceli E."/>
            <person name="Mccarthy M."/>
            <person name="Mcdonough S."/>
            <person name="Mcghee T."/>
            <person name="Meldrim J."/>
            <person name="Meneus L."/>
            <person name="Mesirov J."/>
            <person name="Mihalev A."/>
            <person name="Mihova T."/>
            <person name="Mikkelsen T."/>
            <person name="Mlenga V."/>
            <person name="Moru K."/>
            <person name="Mozes J."/>
            <person name="Mulrain L."/>
            <person name="Munson G."/>
            <person name="Naylor J."/>
            <person name="Newes C."/>
            <person name="Nguyen C."/>
            <person name="Nguyen N."/>
            <person name="Nguyen T."/>
            <person name="Nicol R."/>
            <person name="Nielsen C."/>
            <person name="Nizzari M."/>
            <person name="Norbu C."/>
            <person name="Norbu N."/>
            <person name="O'donnell P."/>
            <person name="Okoawo O."/>
            <person name="O'leary S."/>
            <person name="Omotosho B."/>
            <person name="O'neill K."/>
            <person name="Osman S."/>
            <person name="Parker S."/>
            <person name="Perrin D."/>
            <person name="Phunkhang P."/>
            <person name="Piqani B."/>
            <person name="Purcell S."/>
            <person name="Rachupka T."/>
            <person name="Ramasamy U."/>
            <person name="Rameau R."/>
            <person name="Ray V."/>
            <person name="Raymond C."/>
            <person name="Retta R."/>
            <person name="Richardson S."/>
            <person name="Rise C."/>
            <person name="Rodriguez J."/>
            <person name="Rogers J."/>
            <person name="Rogov P."/>
            <person name="Rutman M."/>
            <person name="Schupbach R."/>
            <person name="Seaman C."/>
            <person name="Settipalli S."/>
            <person name="Sharpe T."/>
            <person name="Sheridan J."/>
            <person name="Sherpa N."/>
            <person name="Shi J."/>
            <person name="Smirnov S."/>
            <person name="Smith C."/>
            <person name="Sougnez C."/>
            <person name="Spencer B."/>
            <person name="Stalker J."/>
            <person name="Stange-thomann N."/>
            <person name="Stavropoulos S."/>
            <person name="Stetson K."/>
            <person name="Stone C."/>
            <person name="Stone S."/>
            <person name="Stubbs M."/>
            <person name="Talamas J."/>
            <person name="Tchuinga P."/>
            <person name="Tenzing P."/>
            <person name="Tesfaye S."/>
            <person name="Theodore J."/>
            <person name="Thoulutsang Y."/>
            <person name="Topham K."/>
            <person name="Towey S."/>
            <person name="Tsamla T."/>
            <person name="Tsomo N."/>
            <person name="Vallee D."/>
            <person name="Vassiliev H."/>
            <person name="Venkataraman V."/>
            <person name="Vinson J."/>
            <person name="Vo A."/>
            <person name="Wade C."/>
            <person name="Wang S."/>
            <person name="Wangchuk T."/>
            <person name="Wangdi T."/>
            <person name="Whittaker C."/>
            <person name="Wilkinson J."/>
            <person name="Wu Y."/>
            <person name="Wyman D."/>
            <person name="Yadav S."/>
            <person name="Yang S."/>
            <person name="Yang X."/>
            <person name="Yeager S."/>
            <person name="Yee E."/>
            <person name="Young G."/>
            <person name="Zainoun J."/>
            <person name="Zembeck L."/>
            <person name="Zimmer A."/>
            <person name="Zody M."/>
            <person name="Lander E."/>
        </authorList>
    </citation>
    <scope>NUCLEOTIDE SEQUENCE [LARGE SCALE GENOMIC DNA]</scope>
</reference>
<dbReference type="AlphaFoldDB" id="H2ZJJ8"/>
<keyword evidence="2" id="KW-1185">Reference proteome</keyword>